<organism evidence="2 3">
    <name type="scientific">Mycena maculata</name>
    <dbReference type="NCBI Taxonomy" id="230809"/>
    <lineage>
        <taxon>Eukaryota</taxon>
        <taxon>Fungi</taxon>
        <taxon>Dikarya</taxon>
        <taxon>Basidiomycota</taxon>
        <taxon>Agaricomycotina</taxon>
        <taxon>Agaricomycetes</taxon>
        <taxon>Agaricomycetidae</taxon>
        <taxon>Agaricales</taxon>
        <taxon>Marasmiineae</taxon>
        <taxon>Mycenaceae</taxon>
        <taxon>Mycena</taxon>
    </lineage>
</organism>
<evidence type="ECO:0008006" key="4">
    <source>
        <dbReference type="Google" id="ProtNLM"/>
    </source>
</evidence>
<dbReference type="AlphaFoldDB" id="A0AAD7KA66"/>
<dbReference type="EMBL" id="JARJLG010000006">
    <property type="protein sequence ID" value="KAJ7780143.1"/>
    <property type="molecule type" value="Genomic_DNA"/>
</dbReference>
<keyword evidence="1" id="KW-1133">Transmembrane helix</keyword>
<name>A0AAD7KA66_9AGAR</name>
<keyword evidence="3" id="KW-1185">Reference proteome</keyword>
<protein>
    <recommendedName>
        <fullName evidence="4">Ubiquitin 3 binding protein But2 C-terminal domain-containing protein</fullName>
    </recommendedName>
</protein>
<feature type="transmembrane region" description="Helical" evidence="1">
    <location>
        <begin position="50"/>
        <end position="71"/>
    </location>
</feature>
<evidence type="ECO:0000313" key="3">
    <source>
        <dbReference type="Proteomes" id="UP001215280"/>
    </source>
</evidence>
<proteinExistence type="predicted"/>
<keyword evidence="1" id="KW-0472">Membrane</keyword>
<gene>
    <name evidence="2" type="ORF">DFH07DRAFT_950196</name>
</gene>
<comment type="caution">
    <text evidence="2">The sequence shown here is derived from an EMBL/GenBank/DDBJ whole genome shotgun (WGS) entry which is preliminary data.</text>
</comment>
<reference evidence="2" key="1">
    <citation type="submission" date="2023-03" db="EMBL/GenBank/DDBJ databases">
        <title>Massive genome expansion in bonnet fungi (Mycena s.s.) driven by repeated elements and novel gene families across ecological guilds.</title>
        <authorList>
            <consortium name="Lawrence Berkeley National Laboratory"/>
            <person name="Harder C.B."/>
            <person name="Miyauchi S."/>
            <person name="Viragh M."/>
            <person name="Kuo A."/>
            <person name="Thoen E."/>
            <person name="Andreopoulos B."/>
            <person name="Lu D."/>
            <person name="Skrede I."/>
            <person name="Drula E."/>
            <person name="Henrissat B."/>
            <person name="Morin E."/>
            <person name="Kohler A."/>
            <person name="Barry K."/>
            <person name="LaButti K."/>
            <person name="Morin E."/>
            <person name="Salamov A."/>
            <person name="Lipzen A."/>
            <person name="Mereny Z."/>
            <person name="Hegedus B."/>
            <person name="Baldrian P."/>
            <person name="Stursova M."/>
            <person name="Weitz H."/>
            <person name="Taylor A."/>
            <person name="Grigoriev I.V."/>
            <person name="Nagy L.G."/>
            <person name="Martin F."/>
            <person name="Kauserud H."/>
        </authorList>
    </citation>
    <scope>NUCLEOTIDE SEQUENCE</scope>
    <source>
        <strain evidence="2">CBHHK188m</strain>
    </source>
</reference>
<accession>A0AAD7KA66</accession>
<evidence type="ECO:0000256" key="1">
    <source>
        <dbReference type="SAM" id="Phobius"/>
    </source>
</evidence>
<keyword evidence="1" id="KW-0812">Transmembrane</keyword>
<evidence type="ECO:0000313" key="2">
    <source>
        <dbReference type="EMBL" id="KAJ7780143.1"/>
    </source>
</evidence>
<dbReference type="Proteomes" id="UP001215280">
    <property type="component" value="Unassembled WGS sequence"/>
</dbReference>
<sequence length="290" mass="33145">MASYTPLLQQDKFPGDEDEPHHTESVGVCDCDTHYSRHADTQWEKRALRFAIYACLASMACTFLNISFLAFRKVFVTNDIKYAHIQLETPSSYIGLERAVHSPNAPPPKPISNFPFFTAQVNQSEPGTVFLENNRHFTDFGTAWPTDRKFRVVAGVSTIMQFRVQDFGMEKCTLTLSTGMTTPDSGHSHGRDMHEHVHPMGQMDLWKLDQDRRLDPHLVSWKTRPQRSRLVTSWDLAYSTSLRTEEFYCKSTSILTFELACSGQEDCNLDFTQPRENPESALLLIQRSSL</sequence>